<dbReference type="RefSeq" id="WP_141609206.1">
    <property type="nucleotide sequence ID" value="NZ_VIGC02000006.1"/>
</dbReference>
<reference evidence="2 3" key="1">
    <citation type="submission" date="2019-06" db="EMBL/GenBank/DDBJ databases">
        <title>Genome sequence of Litorilinea aerophila BAA-2444.</title>
        <authorList>
            <person name="Maclea K.S."/>
            <person name="Maurais E.G."/>
            <person name="Iannazzi L.C."/>
        </authorList>
    </citation>
    <scope>NUCLEOTIDE SEQUENCE [LARGE SCALE GENOMIC DNA]</scope>
    <source>
        <strain evidence="2 3">ATCC BAA-2444</strain>
    </source>
</reference>
<dbReference type="AlphaFoldDB" id="A0A540VJ89"/>
<comment type="caution">
    <text evidence="2">The sequence shown here is derived from an EMBL/GenBank/DDBJ whole genome shotgun (WGS) entry which is preliminary data.</text>
</comment>
<keyword evidence="1" id="KW-0175">Coiled coil</keyword>
<accession>A0A540VJ89</accession>
<keyword evidence="3" id="KW-1185">Reference proteome</keyword>
<gene>
    <name evidence="2" type="ORF">FKZ61_06135</name>
</gene>
<sequence length="242" mass="27594">MKRPITISDILNSVEFELLQHALMEDEVSEGIQRLRTYQARTRAELFGEGPSPTFDDIVKVQFNANEMMATLIQAMNHRLEALRQEVRQAAYLKQHMPPIPHSLPDQELFSDHHLNSINTSFSTFDPMPPEPIDIGDRMKALDALAESIQDASHAMEMEVRQSNVPIIGGLLNRLRRALHELVLFYANKIVRRQSEVHAAYYAVLQELISLNRAQAQEIAQLRLHLQSLSSAEKRANRAPNQ</sequence>
<evidence type="ECO:0000256" key="1">
    <source>
        <dbReference type="SAM" id="Coils"/>
    </source>
</evidence>
<protein>
    <submittedName>
        <fullName evidence="2">Uncharacterized protein</fullName>
    </submittedName>
</protein>
<proteinExistence type="predicted"/>
<name>A0A540VJ89_9CHLR</name>
<evidence type="ECO:0000313" key="2">
    <source>
        <dbReference type="EMBL" id="TQE96834.1"/>
    </source>
</evidence>
<dbReference type="Proteomes" id="UP000317371">
    <property type="component" value="Unassembled WGS sequence"/>
</dbReference>
<dbReference type="EMBL" id="VIGC01000006">
    <property type="protein sequence ID" value="TQE96834.1"/>
    <property type="molecule type" value="Genomic_DNA"/>
</dbReference>
<feature type="coiled-coil region" evidence="1">
    <location>
        <begin position="66"/>
        <end position="93"/>
    </location>
</feature>
<dbReference type="InParanoid" id="A0A540VJ89"/>
<organism evidence="2 3">
    <name type="scientific">Litorilinea aerophila</name>
    <dbReference type="NCBI Taxonomy" id="1204385"/>
    <lineage>
        <taxon>Bacteria</taxon>
        <taxon>Bacillati</taxon>
        <taxon>Chloroflexota</taxon>
        <taxon>Caldilineae</taxon>
        <taxon>Caldilineales</taxon>
        <taxon>Caldilineaceae</taxon>
        <taxon>Litorilinea</taxon>
    </lineage>
</organism>
<evidence type="ECO:0000313" key="3">
    <source>
        <dbReference type="Proteomes" id="UP000317371"/>
    </source>
</evidence>